<name>A0A1I5RP02_9BACT</name>
<dbReference type="Proteomes" id="UP000199227">
    <property type="component" value="Unassembled WGS sequence"/>
</dbReference>
<accession>A0A1I5RP02</accession>
<sequence length="109" mass="12352">MVLEYCGGGKYRLVKPMKIMGYEVPAGFVTDGASIPRIFWSVVGSPFTGKYVEVAVLHDYLYSGAEDVSFKEANRIFYKGMRKAGVNRAKAYLMYKAVSLFGKKRFRRD</sequence>
<evidence type="ECO:0000313" key="2">
    <source>
        <dbReference type="Proteomes" id="UP000199227"/>
    </source>
</evidence>
<dbReference type="OrthoDB" id="88276at2"/>
<dbReference type="STRING" id="223786.SAMN05216234_1285"/>
<dbReference type="EMBL" id="FOXB01000028">
    <property type="protein sequence ID" value="SFP60235.1"/>
    <property type="molecule type" value="Genomic_DNA"/>
</dbReference>
<evidence type="ECO:0000313" key="1">
    <source>
        <dbReference type="EMBL" id="SFP60235.1"/>
    </source>
</evidence>
<organism evidence="1 2">
    <name type="scientific">Hydrogenimonas thermophila</name>
    <dbReference type="NCBI Taxonomy" id="223786"/>
    <lineage>
        <taxon>Bacteria</taxon>
        <taxon>Pseudomonadati</taxon>
        <taxon>Campylobacterota</taxon>
        <taxon>Epsilonproteobacteria</taxon>
        <taxon>Campylobacterales</taxon>
        <taxon>Hydrogenimonadaceae</taxon>
        <taxon>Hydrogenimonas</taxon>
    </lineage>
</organism>
<dbReference type="Pfam" id="PF07087">
    <property type="entry name" value="DUF1353"/>
    <property type="match status" value="1"/>
</dbReference>
<dbReference type="InterPro" id="IPR010767">
    <property type="entry name" value="Phage_CGC-2007_Cje0229"/>
</dbReference>
<evidence type="ECO:0008006" key="3">
    <source>
        <dbReference type="Google" id="ProtNLM"/>
    </source>
</evidence>
<proteinExistence type="predicted"/>
<protein>
    <recommendedName>
        <fullName evidence="3">DUF1353 domain-containing protein</fullName>
    </recommendedName>
</protein>
<keyword evidence="2" id="KW-1185">Reference proteome</keyword>
<dbReference type="AlphaFoldDB" id="A0A1I5RP02"/>
<reference evidence="1 2" key="1">
    <citation type="submission" date="2016-10" db="EMBL/GenBank/DDBJ databases">
        <authorList>
            <person name="de Groot N.N."/>
        </authorList>
    </citation>
    <scope>NUCLEOTIDE SEQUENCE [LARGE SCALE GENOMIC DNA]</scope>
    <source>
        <strain evidence="1 2">EP1-55-1</strain>
    </source>
</reference>
<gene>
    <name evidence="1" type="ORF">SAMN05216234_1285</name>
</gene>
<dbReference type="RefSeq" id="WP_092913046.1">
    <property type="nucleotide sequence ID" value="NZ_FOXB01000028.1"/>
</dbReference>